<feature type="compositionally biased region" description="Low complexity" evidence="6">
    <location>
        <begin position="419"/>
        <end position="429"/>
    </location>
</feature>
<dbReference type="AlphaFoldDB" id="A0A8J2STP3"/>
<keyword evidence="9" id="KW-1185">Reference proteome</keyword>
<dbReference type="InterPro" id="IPR003604">
    <property type="entry name" value="Matrin/U1-like-C_Znf_C2H2"/>
</dbReference>
<organism evidence="8 9">
    <name type="scientific">Pelagomonas calceolata</name>
    <dbReference type="NCBI Taxonomy" id="35677"/>
    <lineage>
        <taxon>Eukaryota</taxon>
        <taxon>Sar</taxon>
        <taxon>Stramenopiles</taxon>
        <taxon>Ochrophyta</taxon>
        <taxon>Pelagophyceae</taxon>
        <taxon>Pelagomonadales</taxon>
        <taxon>Pelagomonadaceae</taxon>
        <taxon>Pelagomonas</taxon>
    </lineage>
</organism>
<dbReference type="Pfam" id="PF06220">
    <property type="entry name" value="zf-U1"/>
    <property type="match status" value="1"/>
</dbReference>
<name>A0A8J2STP3_9STRA</name>
<dbReference type="Proteomes" id="UP000789595">
    <property type="component" value="Unassembled WGS sequence"/>
</dbReference>
<feature type="compositionally biased region" description="Basic residues" evidence="6">
    <location>
        <begin position="436"/>
        <end position="452"/>
    </location>
</feature>
<evidence type="ECO:0000256" key="5">
    <source>
        <dbReference type="ARBA" id="ARBA00023242"/>
    </source>
</evidence>
<dbReference type="OrthoDB" id="191651at2759"/>
<comment type="caution">
    <text evidence="8">The sequence shown here is derived from an EMBL/GenBank/DDBJ whole genome shotgun (WGS) entry which is preliminary data.</text>
</comment>
<keyword evidence="2" id="KW-0479">Metal-binding</keyword>
<feature type="region of interest" description="Disordered" evidence="6">
    <location>
        <begin position="227"/>
        <end position="246"/>
    </location>
</feature>
<gene>
    <name evidence="8" type="ORF">PECAL_3P26610</name>
</gene>
<keyword evidence="5" id="KW-0539">Nucleus</keyword>
<dbReference type="PANTHER" id="PTHR13173">
    <property type="entry name" value="WW DOMAIN BINDING PROTEIN 4"/>
    <property type="match status" value="1"/>
</dbReference>
<dbReference type="EMBL" id="CAKKNE010000003">
    <property type="protein sequence ID" value="CAH0372649.1"/>
    <property type="molecule type" value="Genomic_DNA"/>
</dbReference>
<comment type="subcellular location">
    <subcellularLocation>
        <location evidence="1">Nucleus</location>
    </subcellularLocation>
</comment>
<evidence type="ECO:0000256" key="2">
    <source>
        <dbReference type="ARBA" id="ARBA00022723"/>
    </source>
</evidence>
<keyword evidence="4" id="KW-0862">Zinc</keyword>
<feature type="compositionally biased region" description="Basic and acidic residues" evidence="6">
    <location>
        <begin position="401"/>
        <end position="413"/>
    </location>
</feature>
<dbReference type="Gene3D" id="3.30.160.60">
    <property type="entry name" value="Classic Zinc Finger"/>
    <property type="match status" value="1"/>
</dbReference>
<dbReference type="InterPro" id="IPR000690">
    <property type="entry name" value="Matrin/U1-C_Znf_C2H2"/>
</dbReference>
<proteinExistence type="predicted"/>
<feature type="region of interest" description="Disordered" evidence="6">
    <location>
        <begin position="401"/>
        <end position="452"/>
    </location>
</feature>
<dbReference type="PANTHER" id="PTHR13173:SF10">
    <property type="entry name" value="WW DOMAIN-BINDING PROTEIN 4"/>
    <property type="match status" value="1"/>
</dbReference>
<dbReference type="PROSITE" id="PS50171">
    <property type="entry name" value="ZF_MATRIN"/>
    <property type="match status" value="1"/>
</dbReference>
<evidence type="ECO:0000256" key="6">
    <source>
        <dbReference type="SAM" id="MobiDB-lite"/>
    </source>
</evidence>
<feature type="compositionally biased region" description="Pro residues" evidence="6">
    <location>
        <begin position="232"/>
        <end position="243"/>
    </location>
</feature>
<evidence type="ECO:0000313" key="8">
    <source>
        <dbReference type="EMBL" id="CAH0372649.1"/>
    </source>
</evidence>
<evidence type="ECO:0000256" key="3">
    <source>
        <dbReference type="ARBA" id="ARBA00022771"/>
    </source>
</evidence>
<evidence type="ECO:0000313" key="9">
    <source>
        <dbReference type="Proteomes" id="UP000789595"/>
    </source>
</evidence>
<dbReference type="InterPro" id="IPR040023">
    <property type="entry name" value="WBP4"/>
</dbReference>
<feature type="region of interest" description="Disordered" evidence="6">
    <location>
        <begin position="99"/>
        <end position="131"/>
    </location>
</feature>
<sequence length="452" mass="48380">MCDFWVSQARHYCNYCKVWTSGSKESVRRHEEGARHKDRVAQILKKKRQGPRVPADARNLQKQLADIEAAAAASMGASARGERGAFAGALNAGGLNVSAPAGRGGRPTTWPGMGEAGGHRAPPPREWTGPTWQMPRSADDAEAMEGHRPAGDDDAGEYTSGRTRVLAGVLYFAGERHPDKLRTRGVCEVWLESADAWVPATILKVKRHAKGAEGGEVRTYDVRLLPRDAAPAGPPPAPGPPLDAAPERRVPWHAATAETAAAPPLSRTAAHLAAVARDATLRDLAAADLRVAAVDGAYVPRTVDCDDGADAPPPESVRPAAPIARDEATGLGVWQTVAVRQVDDAAEASAGARRRENADAARDKRDRQRREAAGSIDDRARQMCERAERVEALSSQLGVHDRTDEYRGIKLADDDAAAAERAPQPARDPGAPPPAFKRRKVHAAFRKKKAAV</sequence>
<feature type="region of interest" description="Disordered" evidence="6">
    <location>
        <begin position="346"/>
        <end position="380"/>
    </location>
</feature>
<reference evidence="8" key="1">
    <citation type="submission" date="2021-11" db="EMBL/GenBank/DDBJ databases">
        <authorList>
            <consortium name="Genoscope - CEA"/>
            <person name="William W."/>
        </authorList>
    </citation>
    <scope>NUCLEOTIDE SEQUENCE</scope>
</reference>
<keyword evidence="3" id="KW-0863">Zinc-finger</keyword>
<accession>A0A8J2STP3</accession>
<dbReference type="GO" id="GO:0008270">
    <property type="term" value="F:zinc ion binding"/>
    <property type="evidence" value="ECO:0007669"/>
    <property type="project" value="UniProtKB-KW"/>
</dbReference>
<feature type="domain" description="Matrin-type" evidence="7">
    <location>
        <begin position="11"/>
        <end position="42"/>
    </location>
</feature>
<dbReference type="InterPro" id="IPR013085">
    <property type="entry name" value="U1-CZ_Znf_C2H2"/>
</dbReference>
<evidence type="ECO:0000256" key="1">
    <source>
        <dbReference type="ARBA" id="ARBA00004123"/>
    </source>
</evidence>
<dbReference type="GO" id="GO:0000398">
    <property type="term" value="P:mRNA splicing, via spliceosome"/>
    <property type="evidence" value="ECO:0007669"/>
    <property type="project" value="InterPro"/>
</dbReference>
<dbReference type="SMART" id="SM00451">
    <property type="entry name" value="ZnF_U1"/>
    <property type="match status" value="1"/>
</dbReference>
<evidence type="ECO:0000259" key="7">
    <source>
        <dbReference type="PROSITE" id="PS50171"/>
    </source>
</evidence>
<evidence type="ECO:0000256" key="4">
    <source>
        <dbReference type="ARBA" id="ARBA00022833"/>
    </source>
</evidence>
<dbReference type="GO" id="GO:0003723">
    <property type="term" value="F:RNA binding"/>
    <property type="evidence" value="ECO:0007669"/>
    <property type="project" value="TreeGrafter"/>
</dbReference>
<feature type="compositionally biased region" description="Basic and acidic residues" evidence="6">
    <location>
        <begin position="353"/>
        <end position="380"/>
    </location>
</feature>
<protein>
    <recommendedName>
        <fullName evidence="7">Matrin-type domain-containing protein</fullName>
    </recommendedName>
</protein>
<dbReference type="GO" id="GO:0071011">
    <property type="term" value="C:precatalytic spliceosome"/>
    <property type="evidence" value="ECO:0007669"/>
    <property type="project" value="TreeGrafter"/>
</dbReference>